<organism evidence="2">
    <name type="scientific">Blackfly microvirus SF02</name>
    <dbReference type="NCBI Taxonomy" id="2576452"/>
    <lineage>
        <taxon>Viruses</taxon>
        <taxon>Monodnaviria</taxon>
        <taxon>Sangervirae</taxon>
        <taxon>Phixviricota</taxon>
        <taxon>Malgrandaviricetes</taxon>
        <taxon>Petitvirales</taxon>
        <taxon>Microviridae</taxon>
        <taxon>Microvirus</taxon>
    </lineage>
</organism>
<proteinExistence type="predicted"/>
<name>A0A4P8PPH4_9VIRU</name>
<dbReference type="InterPro" id="IPR056906">
    <property type="entry name" value="ORF2/G2P_dom"/>
</dbReference>
<evidence type="ECO:0000313" key="2">
    <source>
        <dbReference type="EMBL" id="QCQ84720.1"/>
    </source>
</evidence>
<evidence type="ECO:0000259" key="1">
    <source>
        <dbReference type="Pfam" id="PF23343"/>
    </source>
</evidence>
<feature type="domain" description="Replication-associated protein ORF2/G2P" evidence="1">
    <location>
        <begin position="158"/>
        <end position="274"/>
    </location>
</feature>
<reference evidence="2" key="1">
    <citation type="submission" date="2018-12" db="EMBL/GenBank/DDBJ databases">
        <title>Singled stranded DNA viruses identified in blackflies (Austrosimulium ungulatum) sampled in New Zealand.</title>
        <authorList>
            <person name="Kraberger S."/>
            <person name="Fontenele R.S."/>
            <person name="Schmidlin K."/>
            <person name="Walters M."/>
            <person name="Varsani A."/>
        </authorList>
    </citation>
    <scope>NUCLEOTIDE SEQUENCE [LARGE SCALE GENOMIC DNA]</scope>
    <source>
        <strain evidence="2">054</strain>
    </source>
</reference>
<dbReference type="EMBL" id="MK249155">
    <property type="protein sequence ID" value="QCQ84720.1"/>
    <property type="molecule type" value="Genomic_DNA"/>
</dbReference>
<accession>A0A4P8PPH4</accession>
<sequence length="388" mass="44789">MRPLARLPTPPSEEALQALDLSVGGLLHHTLLDYMMLSDRQSLNSNKSRRSRETTQNEFSQLKILLLSWCFQDPRQKRSRPPNARRHSPLVPCYGPHTAYYPKADATDKKLVFRKDQSETGIALKIPCGKCFGCLLERSRQWAMRCMHEKRMHRTGSAFLTLTYDEKNNPGTLVKADLQNFMKKLRNRRPPGLRFFACGEYGEHFLRPHFHVLLFNTHFADQKNISKLNINQLNSEYQLSTSAELSVIWPFGLHRIGDVNFQSCAYVARYIMKKQVEKPLPGLAPEFVVMSRRPGLGAGYFDRYQSEIINHDKVIINGTPVGVPRFYDNRISQLDANMRLPHQPSLIEEIKTRRRRELVSPKGEKTSARMRTKELVAMARLKQKGRTI</sequence>
<protein>
    <submittedName>
        <fullName evidence="2">Replication initiator protein</fullName>
    </submittedName>
</protein>
<dbReference type="Proteomes" id="UP000323276">
    <property type="component" value="Segment"/>
</dbReference>
<dbReference type="Pfam" id="PF23343">
    <property type="entry name" value="REP_ORF2-G2P"/>
    <property type="match status" value="1"/>
</dbReference>